<dbReference type="EMBL" id="JAZAVK010000128">
    <property type="protein sequence ID" value="KAK7420868.1"/>
    <property type="molecule type" value="Genomic_DNA"/>
</dbReference>
<sequence length="146" mass="16708">MLFALKFGKFYFDVLIEMEERCQDVGFRKLSMRHRSGLWESFSATSERCEAMTNRPSELRSRLSQNIDVSYQLRAQKDSKTNFAIAKLTAHDSQTVRGIAILTLLFLPSTLIATLWTANLFTLEGDKNWQAYIATSLVLTIVVFIC</sequence>
<protein>
    <submittedName>
        <fullName evidence="2">Uncharacterized protein</fullName>
    </submittedName>
</protein>
<evidence type="ECO:0000313" key="2">
    <source>
        <dbReference type="EMBL" id="KAK7420868.1"/>
    </source>
</evidence>
<name>A0ABR1HI79_9HYPO</name>
<keyword evidence="1" id="KW-1133">Transmembrane helix</keyword>
<dbReference type="Proteomes" id="UP001498421">
    <property type="component" value="Unassembled WGS sequence"/>
</dbReference>
<keyword evidence="1" id="KW-0812">Transmembrane</keyword>
<dbReference type="Gene3D" id="1.20.58.340">
    <property type="entry name" value="Magnesium transport protein CorA, transmembrane region"/>
    <property type="match status" value="1"/>
</dbReference>
<keyword evidence="1" id="KW-0472">Membrane</keyword>
<reference evidence="2 3" key="1">
    <citation type="journal article" date="2025" name="Microbiol. Resour. Announc.">
        <title>Draft genome sequences for Neonectria magnoliae and Neonectria punicea, canker pathogens of Liriodendron tulipifera and Acer saccharum in West Virginia.</title>
        <authorList>
            <person name="Petronek H.M."/>
            <person name="Kasson M.T."/>
            <person name="Metheny A.M."/>
            <person name="Stauder C.M."/>
            <person name="Lovett B."/>
            <person name="Lynch S.C."/>
            <person name="Garnas J.R."/>
            <person name="Kasson L.R."/>
            <person name="Stajich J.E."/>
        </authorList>
    </citation>
    <scope>NUCLEOTIDE SEQUENCE [LARGE SCALE GENOMIC DNA]</scope>
    <source>
        <strain evidence="2 3">NRRL 64651</strain>
    </source>
</reference>
<evidence type="ECO:0000313" key="3">
    <source>
        <dbReference type="Proteomes" id="UP001498421"/>
    </source>
</evidence>
<feature type="transmembrane region" description="Helical" evidence="1">
    <location>
        <begin position="129"/>
        <end position="145"/>
    </location>
</feature>
<accession>A0ABR1HI79</accession>
<organism evidence="2 3">
    <name type="scientific">Neonectria magnoliae</name>
    <dbReference type="NCBI Taxonomy" id="2732573"/>
    <lineage>
        <taxon>Eukaryota</taxon>
        <taxon>Fungi</taxon>
        <taxon>Dikarya</taxon>
        <taxon>Ascomycota</taxon>
        <taxon>Pezizomycotina</taxon>
        <taxon>Sordariomycetes</taxon>
        <taxon>Hypocreomycetidae</taxon>
        <taxon>Hypocreales</taxon>
        <taxon>Nectriaceae</taxon>
        <taxon>Neonectria</taxon>
    </lineage>
</organism>
<keyword evidence="3" id="KW-1185">Reference proteome</keyword>
<gene>
    <name evidence="2" type="ORF">QQZ08_010197</name>
</gene>
<feature type="transmembrane region" description="Helical" evidence="1">
    <location>
        <begin position="96"/>
        <end position="117"/>
    </location>
</feature>
<comment type="caution">
    <text evidence="2">The sequence shown here is derived from an EMBL/GenBank/DDBJ whole genome shotgun (WGS) entry which is preliminary data.</text>
</comment>
<proteinExistence type="predicted"/>
<evidence type="ECO:0000256" key="1">
    <source>
        <dbReference type="SAM" id="Phobius"/>
    </source>
</evidence>